<evidence type="ECO:0000256" key="1">
    <source>
        <dbReference type="SAM" id="MobiDB-lite"/>
    </source>
</evidence>
<proteinExistence type="predicted"/>
<dbReference type="AlphaFoldDB" id="A0A9P6ADY1"/>
<dbReference type="Proteomes" id="UP000886523">
    <property type="component" value="Unassembled WGS sequence"/>
</dbReference>
<reference evidence="2" key="1">
    <citation type="journal article" date="2020" name="Nat. Commun.">
        <title>Large-scale genome sequencing of mycorrhizal fungi provides insights into the early evolution of symbiotic traits.</title>
        <authorList>
            <person name="Miyauchi S."/>
            <person name="Kiss E."/>
            <person name="Kuo A."/>
            <person name="Drula E."/>
            <person name="Kohler A."/>
            <person name="Sanchez-Garcia M."/>
            <person name="Morin E."/>
            <person name="Andreopoulos B."/>
            <person name="Barry K.W."/>
            <person name="Bonito G."/>
            <person name="Buee M."/>
            <person name="Carver A."/>
            <person name="Chen C."/>
            <person name="Cichocki N."/>
            <person name="Clum A."/>
            <person name="Culley D."/>
            <person name="Crous P.W."/>
            <person name="Fauchery L."/>
            <person name="Girlanda M."/>
            <person name="Hayes R.D."/>
            <person name="Keri Z."/>
            <person name="LaButti K."/>
            <person name="Lipzen A."/>
            <person name="Lombard V."/>
            <person name="Magnuson J."/>
            <person name="Maillard F."/>
            <person name="Murat C."/>
            <person name="Nolan M."/>
            <person name="Ohm R.A."/>
            <person name="Pangilinan J."/>
            <person name="Pereira M.F."/>
            <person name="Perotto S."/>
            <person name="Peter M."/>
            <person name="Pfister S."/>
            <person name="Riley R."/>
            <person name="Sitrit Y."/>
            <person name="Stielow J.B."/>
            <person name="Szollosi G."/>
            <person name="Zifcakova L."/>
            <person name="Stursova M."/>
            <person name="Spatafora J.W."/>
            <person name="Tedersoo L."/>
            <person name="Vaario L.M."/>
            <person name="Yamada A."/>
            <person name="Yan M."/>
            <person name="Wang P."/>
            <person name="Xu J."/>
            <person name="Bruns T."/>
            <person name="Baldrian P."/>
            <person name="Vilgalys R."/>
            <person name="Dunand C."/>
            <person name="Henrissat B."/>
            <person name="Grigoriev I.V."/>
            <person name="Hibbett D."/>
            <person name="Nagy L.G."/>
            <person name="Martin F.M."/>
        </authorList>
    </citation>
    <scope>NUCLEOTIDE SEQUENCE</scope>
    <source>
        <strain evidence="2">UP504</strain>
    </source>
</reference>
<feature type="compositionally biased region" description="Basic and acidic residues" evidence="1">
    <location>
        <begin position="13"/>
        <end position="26"/>
    </location>
</feature>
<feature type="region of interest" description="Disordered" evidence="1">
    <location>
        <begin position="1"/>
        <end position="32"/>
    </location>
</feature>
<evidence type="ECO:0000313" key="3">
    <source>
        <dbReference type="Proteomes" id="UP000886523"/>
    </source>
</evidence>
<name>A0A9P6ADY1_9AGAM</name>
<sequence length="278" mass="31126">MATKKSIKPLQTSKEHEHHKINEGKDASGALSDPLESTLAHQAPPLTWTKDQRVMEAACGLNPSAYPSTQDLARLSASLHHVNLKSSTLPIIYLQIAWGHPFSDPHASDGASLYSGVHIGTGSWTAYSWKDDKWAEDSFHAWKLLGIRWNVKLVSELPEDLHSLQIALHDGFNHLPHLQQAMHNILCYSYETLRAVVGSCHFVYGIDDHMVGTVLKYPLPSSPWVEELIADGVPIFCVKSEVWRHFDHTPNGYHQDSHKPEIQLALRSAQKASQIQMI</sequence>
<comment type="caution">
    <text evidence="2">The sequence shown here is derived from an EMBL/GenBank/DDBJ whole genome shotgun (WGS) entry which is preliminary data.</text>
</comment>
<dbReference type="EMBL" id="MU129424">
    <property type="protein sequence ID" value="KAF9503176.1"/>
    <property type="molecule type" value="Genomic_DNA"/>
</dbReference>
<gene>
    <name evidence="2" type="ORF">BS47DRAFT_1369736</name>
</gene>
<accession>A0A9P6ADY1</accession>
<protein>
    <submittedName>
        <fullName evidence="2">Uncharacterized protein</fullName>
    </submittedName>
</protein>
<organism evidence="2 3">
    <name type="scientific">Hydnum rufescens UP504</name>
    <dbReference type="NCBI Taxonomy" id="1448309"/>
    <lineage>
        <taxon>Eukaryota</taxon>
        <taxon>Fungi</taxon>
        <taxon>Dikarya</taxon>
        <taxon>Basidiomycota</taxon>
        <taxon>Agaricomycotina</taxon>
        <taxon>Agaricomycetes</taxon>
        <taxon>Cantharellales</taxon>
        <taxon>Hydnaceae</taxon>
        <taxon>Hydnum</taxon>
    </lineage>
</organism>
<keyword evidence="3" id="KW-1185">Reference proteome</keyword>
<evidence type="ECO:0000313" key="2">
    <source>
        <dbReference type="EMBL" id="KAF9503176.1"/>
    </source>
</evidence>